<dbReference type="EMBL" id="LGCN01000205">
    <property type="protein sequence ID" value="KOT36604.1"/>
    <property type="molecule type" value="Genomic_DNA"/>
</dbReference>
<dbReference type="AlphaFoldDB" id="A0A0N0S5D7"/>
<evidence type="ECO:0000256" key="1">
    <source>
        <dbReference type="SAM" id="SignalP"/>
    </source>
</evidence>
<feature type="non-terminal residue" evidence="2">
    <location>
        <position position="127"/>
    </location>
</feature>
<dbReference type="InterPro" id="IPR005506">
    <property type="entry name" value="DUF312_ALF"/>
</dbReference>
<dbReference type="Pfam" id="PF03752">
    <property type="entry name" value="ALF"/>
    <property type="match status" value="1"/>
</dbReference>
<proteinExistence type="predicted"/>
<feature type="chain" id="PRO_5005857869" evidence="1">
    <location>
        <begin position="28"/>
        <end position="127"/>
    </location>
</feature>
<comment type="caution">
    <text evidence="2">The sequence shown here is derived from an EMBL/GenBank/DDBJ whole genome shotgun (WGS) entry which is preliminary data.</text>
</comment>
<gene>
    <name evidence="2" type="ORF">ADK41_22540</name>
</gene>
<keyword evidence="3" id="KW-1185">Reference proteome</keyword>
<keyword evidence="1" id="KW-0732">Signal</keyword>
<protein>
    <submittedName>
        <fullName evidence="2">Uncharacterized protein</fullName>
    </submittedName>
</protein>
<name>A0A0N0S5D7_9ACTN</name>
<feature type="signal peptide" evidence="1">
    <location>
        <begin position="1"/>
        <end position="27"/>
    </location>
</feature>
<evidence type="ECO:0000313" key="2">
    <source>
        <dbReference type="EMBL" id="KOT36604.1"/>
    </source>
</evidence>
<reference evidence="2 3" key="1">
    <citation type="submission" date="2015-07" db="EMBL/GenBank/DDBJ databases">
        <authorList>
            <person name="Noorani M."/>
        </authorList>
    </citation>
    <scope>NUCLEOTIDE SEQUENCE [LARGE SCALE GENOMIC DNA]</scope>
    <source>
        <strain evidence="2 3">NRRL B-24567</strain>
    </source>
</reference>
<organism evidence="2 3">
    <name type="scientific">Streptomyces caelestis</name>
    <dbReference type="NCBI Taxonomy" id="36816"/>
    <lineage>
        <taxon>Bacteria</taxon>
        <taxon>Bacillati</taxon>
        <taxon>Actinomycetota</taxon>
        <taxon>Actinomycetes</taxon>
        <taxon>Kitasatosporales</taxon>
        <taxon>Streptomycetaceae</taxon>
        <taxon>Streptomyces</taxon>
    </lineage>
</organism>
<evidence type="ECO:0000313" key="3">
    <source>
        <dbReference type="Proteomes" id="UP000037773"/>
    </source>
</evidence>
<sequence length="127" mass="13368">MRLTRGVLLVAATALTPALLLTGPAFAADSAPAPVAATAAAGADDPGTPVDEMSEHELRAAILTLLGKPYAGKRVTRDANAALDGTLEDMRTFLKTGYRLAQYEDDKVALFTILGKPYAGKRVKQEI</sequence>
<dbReference type="RefSeq" id="WP_199821849.1">
    <property type="nucleotide sequence ID" value="NZ_LGCN01000205.1"/>
</dbReference>
<dbReference type="Proteomes" id="UP000037773">
    <property type="component" value="Unassembled WGS sequence"/>
</dbReference>
<accession>A0A0N0S5D7</accession>